<dbReference type="InterPro" id="IPR016036">
    <property type="entry name" value="Malonyl_transacylase_ACP-bd"/>
</dbReference>
<dbReference type="PANTHER" id="PTHR42681:SF1">
    <property type="entry name" value="MALONYL-COA-ACYL CARRIER PROTEIN TRANSACYLASE, MITOCHONDRIAL"/>
    <property type="match status" value="1"/>
</dbReference>
<dbReference type="FunFam" id="3.30.70.250:FF:000001">
    <property type="entry name" value="Malonyl CoA-acyl carrier protein transacylase"/>
    <property type="match status" value="1"/>
</dbReference>
<dbReference type="AlphaFoldDB" id="A0A143BNP3"/>
<dbReference type="eggNOG" id="COG0331">
    <property type="taxonomic scope" value="Bacteria"/>
</dbReference>
<dbReference type="InterPro" id="IPR050858">
    <property type="entry name" value="Mal-CoA-ACP_Trans/PKS_FabD"/>
</dbReference>
<sequence length="315" mass="32970">MQYVFLLPGQGSQKVGMGKDLYEAFPAARDAFHAVDDAVGAALSTLAFEGPADELTRTLNAQPALLAHSAAVWAVIGSAMDGRMAAAAGHSLGEFSAYHVTGTLDLAAAARIVRRRGTLMYEQGVQRPGAMAAILGVLTASIDGLCAQASRERGLVVPANYNSEEQVVISGEVAGVERAMELAKEAGAKRCLPLPVSGAFHSPLMAPAVAGLAEAFSAETWRDPVVPVVANVNAEPIASAEQARDLLLQQLTAPVQWTRVMRTLAERHPDATFVEIGSGAVLTGLARRIAPAVRTMTVSTVADIEKFLESASQNS</sequence>
<dbReference type="STRING" id="1379270.GEMMAAP_08890"/>
<evidence type="ECO:0000256" key="6">
    <source>
        <dbReference type="PIRNR" id="PIRNR000446"/>
    </source>
</evidence>
<evidence type="ECO:0000256" key="7">
    <source>
        <dbReference type="PIRSR" id="PIRSR000446-1"/>
    </source>
</evidence>
<name>A0A143BNP3_9BACT</name>
<dbReference type="GO" id="GO:0004314">
    <property type="term" value="F:[acyl-carrier-protein] S-malonyltransferase activity"/>
    <property type="evidence" value="ECO:0007669"/>
    <property type="project" value="UniProtKB-EC"/>
</dbReference>
<dbReference type="SUPFAM" id="SSF52151">
    <property type="entry name" value="FabD/lysophospholipase-like"/>
    <property type="match status" value="1"/>
</dbReference>
<dbReference type="OrthoDB" id="9805460at2"/>
<dbReference type="Pfam" id="PF00698">
    <property type="entry name" value="Acyl_transf_1"/>
    <property type="match status" value="1"/>
</dbReference>
<evidence type="ECO:0000259" key="8">
    <source>
        <dbReference type="SMART" id="SM00827"/>
    </source>
</evidence>
<dbReference type="InterPro" id="IPR024925">
    <property type="entry name" value="Malonyl_CoA-ACP_transAc"/>
</dbReference>
<accession>A0A143BNP3</accession>
<dbReference type="Gene3D" id="3.40.366.10">
    <property type="entry name" value="Malonyl-Coenzyme A Acyl Carrier Protein, domain 2"/>
    <property type="match status" value="1"/>
</dbReference>
<dbReference type="Proteomes" id="UP000076404">
    <property type="component" value="Chromosome"/>
</dbReference>
<keyword evidence="10" id="KW-1185">Reference proteome</keyword>
<evidence type="ECO:0000256" key="1">
    <source>
        <dbReference type="ARBA" id="ARBA00013258"/>
    </source>
</evidence>
<evidence type="ECO:0000313" key="10">
    <source>
        <dbReference type="Proteomes" id="UP000076404"/>
    </source>
</evidence>
<dbReference type="SUPFAM" id="SSF55048">
    <property type="entry name" value="Probable ACP-binding domain of malonyl-CoA ACP transacylase"/>
    <property type="match status" value="1"/>
</dbReference>
<comment type="catalytic activity">
    <reaction evidence="5 6">
        <text>holo-[ACP] + malonyl-CoA = malonyl-[ACP] + CoA</text>
        <dbReference type="Rhea" id="RHEA:41792"/>
        <dbReference type="Rhea" id="RHEA-COMP:9623"/>
        <dbReference type="Rhea" id="RHEA-COMP:9685"/>
        <dbReference type="ChEBI" id="CHEBI:57287"/>
        <dbReference type="ChEBI" id="CHEBI:57384"/>
        <dbReference type="ChEBI" id="CHEBI:64479"/>
        <dbReference type="ChEBI" id="CHEBI:78449"/>
        <dbReference type="EC" id="2.3.1.39"/>
    </reaction>
</comment>
<organism evidence="9 10">
    <name type="scientific">Gemmatimonas phototrophica</name>
    <dbReference type="NCBI Taxonomy" id="1379270"/>
    <lineage>
        <taxon>Bacteria</taxon>
        <taxon>Pseudomonadati</taxon>
        <taxon>Gemmatimonadota</taxon>
        <taxon>Gemmatimonadia</taxon>
        <taxon>Gemmatimonadales</taxon>
        <taxon>Gemmatimonadaceae</taxon>
        <taxon>Gemmatimonas</taxon>
    </lineage>
</organism>
<protein>
    <recommendedName>
        <fullName evidence="2 6">Malonyl CoA-acyl carrier protein transacylase</fullName>
        <ecNumber evidence="1 6">2.3.1.39</ecNumber>
    </recommendedName>
</protein>
<dbReference type="KEGG" id="gph:GEMMAAP_08890"/>
<dbReference type="InterPro" id="IPR004410">
    <property type="entry name" value="Malonyl_CoA-ACP_transAc_FabD"/>
</dbReference>
<dbReference type="SMART" id="SM00827">
    <property type="entry name" value="PKS_AT"/>
    <property type="match status" value="1"/>
</dbReference>
<feature type="active site" evidence="7">
    <location>
        <position position="201"/>
    </location>
</feature>
<dbReference type="Gene3D" id="3.30.70.250">
    <property type="entry name" value="Malonyl-CoA ACP transacylase, ACP-binding"/>
    <property type="match status" value="1"/>
</dbReference>
<dbReference type="PANTHER" id="PTHR42681">
    <property type="entry name" value="MALONYL-COA-ACYL CARRIER PROTEIN TRANSACYLASE, MITOCHONDRIAL"/>
    <property type="match status" value="1"/>
</dbReference>
<evidence type="ECO:0000256" key="4">
    <source>
        <dbReference type="ARBA" id="ARBA00023315"/>
    </source>
</evidence>
<proteinExistence type="inferred from homology"/>
<dbReference type="EC" id="2.3.1.39" evidence="1 6"/>
<feature type="active site" evidence="7">
    <location>
        <position position="91"/>
    </location>
</feature>
<dbReference type="PIRSF" id="PIRSF000446">
    <property type="entry name" value="Mct"/>
    <property type="match status" value="1"/>
</dbReference>
<dbReference type="InterPro" id="IPR016035">
    <property type="entry name" value="Acyl_Trfase/lysoPLipase"/>
</dbReference>
<dbReference type="InterPro" id="IPR014043">
    <property type="entry name" value="Acyl_transferase_dom"/>
</dbReference>
<dbReference type="InterPro" id="IPR001227">
    <property type="entry name" value="Ac_transferase_dom_sf"/>
</dbReference>
<dbReference type="GO" id="GO:0005829">
    <property type="term" value="C:cytosol"/>
    <property type="evidence" value="ECO:0007669"/>
    <property type="project" value="TreeGrafter"/>
</dbReference>
<keyword evidence="3 6" id="KW-0808">Transferase</keyword>
<evidence type="ECO:0000256" key="2">
    <source>
        <dbReference type="ARBA" id="ARBA00018953"/>
    </source>
</evidence>
<evidence type="ECO:0000256" key="5">
    <source>
        <dbReference type="ARBA" id="ARBA00048462"/>
    </source>
</evidence>
<reference evidence="9 10" key="1">
    <citation type="journal article" date="2014" name="Proc. Natl. Acad. Sci. U.S.A.">
        <title>Functional type 2 photosynthetic reaction centers found in the rare bacterial phylum Gemmatimonadetes.</title>
        <authorList>
            <person name="Zeng Y."/>
            <person name="Feng F."/>
            <person name="Medova H."/>
            <person name="Dean J."/>
            <person name="Koblizek M."/>
        </authorList>
    </citation>
    <scope>NUCLEOTIDE SEQUENCE [LARGE SCALE GENOMIC DNA]</scope>
    <source>
        <strain evidence="9 10">AP64</strain>
    </source>
</reference>
<dbReference type="GO" id="GO:0006633">
    <property type="term" value="P:fatty acid biosynthetic process"/>
    <property type="evidence" value="ECO:0007669"/>
    <property type="project" value="TreeGrafter"/>
</dbReference>
<feature type="domain" description="Malonyl-CoA:ACP transacylase (MAT)" evidence="8">
    <location>
        <begin position="6"/>
        <end position="303"/>
    </location>
</feature>
<keyword evidence="4 6" id="KW-0012">Acyltransferase</keyword>
<evidence type="ECO:0000256" key="3">
    <source>
        <dbReference type="ARBA" id="ARBA00022679"/>
    </source>
</evidence>
<dbReference type="EMBL" id="CP011454">
    <property type="protein sequence ID" value="AMW06697.1"/>
    <property type="molecule type" value="Genomic_DNA"/>
</dbReference>
<comment type="similarity">
    <text evidence="6">Belongs to the fabD family.</text>
</comment>
<reference evidence="9 10" key="2">
    <citation type="journal article" date="2016" name="Environ. Microbiol. Rep.">
        <title>Metagenomic evidence for the presence of phototrophic Gemmatimonadetes bacteria in diverse environments.</title>
        <authorList>
            <person name="Zeng Y."/>
            <person name="Baumbach J."/>
            <person name="Barbosa E.G."/>
            <person name="Azevedo V."/>
            <person name="Zhang C."/>
            <person name="Koblizek M."/>
        </authorList>
    </citation>
    <scope>NUCLEOTIDE SEQUENCE [LARGE SCALE GENOMIC DNA]</scope>
    <source>
        <strain evidence="9 10">AP64</strain>
    </source>
</reference>
<dbReference type="NCBIfam" id="TIGR00128">
    <property type="entry name" value="fabD"/>
    <property type="match status" value="1"/>
</dbReference>
<gene>
    <name evidence="9" type="ORF">GEMMAAP_08890</name>
</gene>
<evidence type="ECO:0000313" key="9">
    <source>
        <dbReference type="EMBL" id="AMW06697.1"/>
    </source>
</evidence>